<evidence type="ECO:0000256" key="5">
    <source>
        <dbReference type="ARBA" id="ARBA00022967"/>
    </source>
</evidence>
<dbReference type="CDD" id="cd03258">
    <property type="entry name" value="ABC_MetN_methionine_transporter"/>
    <property type="match status" value="1"/>
</dbReference>
<gene>
    <name evidence="10" type="primary">metN</name>
    <name evidence="10" type="ORF">GCM10025865_18210</name>
</gene>
<proteinExistence type="predicted"/>
<evidence type="ECO:0000256" key="2">
    <source>
        <dbReference type="ARBA" id="ARBA00022475"/>
    </source>
</evidence>
<evidence type="ECO:0000256" key="6">
    <source>
        <dbReference type="ARBA" id="ARBA00022970"/>
    </source>
</evidence>
<feature type="region of interest" description="Disordered" evidence="8">
    <location>
        <begin position="365"/>
        <end position="414"/>
    </location>
</feature>
<dbReference type="Pfam" id="PF00005">
    <property type="entry name" value="ABC_tran"/>
    <property type="match status" value="1"/>
</dbReference>
<evidence type="ECO:0000256" key="7">
    <source>
        <dbReference type="ARBA" id="ARBA00023136"/>
    </source>
</evidence>
<keyword evidence="7" id="KW-0472">Membrane</keyword>
<evidence type="ECO:0000259" key="9">
    <source>
        <dbReference type="PROSITE" id="PS50893"/>
    </source>
</evidence>
<dbReference type="Pfam" id="PF09383">
    <property type="entry name" value="NIL"/>
    <property type="match status" value="1"/>
</dbReference>
<dbReference type="PANTHER" id="PTHR43166:SF30">
    <property type="entry name" value="METHIONINE IMPORT ATP-BINDING PROTEIN METN"/>
    <property type="match status" value="1"/>
</dbReference>
<keyword evidence="6" id="KW-0029">Amino-acid transport</keyword>
<keyword evidence="1" id="KW-0813">Transport</keyword>
<keyword evidence="4 10" id="KW-0067">ATP-binding</keyword>
<reference evidence="11" key="1">
    <citation type="journal article" date="2019" name="Int. J. Syst. Evol. Microbiol.">
        <title>The Global Catalogue of Microorganisms (GCM) 10K type strain sequencing project: providing services to taxonomists for standard genome sequencing and annotation.</title>
        <authorList>
            <consortium name="The Broad Institute Genomics Platform"/>
            <consortium name="The Broad Institute Genome Sequencing Center for Infectious Disease"/>
            <person name="Wu L."/>
            <person name="Ma J."/>
        </authorList>
    </citation>
    <scope>NUCLEOTIDE SEQUENCE [LARGE SCALE GENOMIC DNA]</scope>
    <source>
        <strain evidence="11">NBRC 108565</strain>
    </source>
</reference>
<dbReference type="Proteomes" id="UP001321475">
    <property type="component" value="Chromosome"/>
</dbReference>
<dbReference type="InterPro" id="IPR003593">
    <property type="entry name" value="AAA+_ATPase"/>
</dbReference>
<dbReference type="GO" id="GO:0005524">
    <property type="term" value="F:ATP binding"/>
    <property type="evidence" value="ECO:0007669"/>
    <property type="project" value="UniProtKB-KW"/>
</dbReference>
<evidence type="ECO:0000313" key="10">
    <source>
        <dbReference type="EMBL" id="BDZ42522.1"/>
    </source>
</evidence>
<protein>
    <submittedName>
        <fullName evidence="10">Methionine import ATP-binding protein MetN</fullName>
    </submittedName>
</protein>
<dbReference type="PANTHER" id="PTHR43166">
    <property type="entry name" value="AMINO ACID IMPORT ATP-BINDING PROTEIN"/>
    <property type="match status" value="1"/>
</dbReference>
<dbReference type="SMART" id="SM00930">
    <property type="entry name" value="NIL"/>
    <property type="match status" value="1"/>
</dbReference>
<evidence type="ECO:0000256" key="4">
    <source>
        <dbReference type="ARBA" id="ARBA00022840"/>
    </source>
</evidence>
<name>A0ABM8G302_9CELL</name>
<evidence type="ECO:0000256" key="3">
    <source>
        <dbReference type="ARBA" id="ARBA00022741"/>
    </source>
</evidence>
<dbReference type="PROSITE" id="PS00211">
    <property type="entry name" value="ABC_TRANSPORTER_1"/>
    <property type="match status" value="1"/>
</dbReference>
<dbReference type="InterPro" id="IPR003439">
    <property type="entry name" value="ABC_transporter-like_ATP-bd"/>
</dbReference>
<organism evidence="10 11">
    <name type="scientific">Paraoerskovia sediminicola</name>
    <dbReference type="NCBI Taxonomy" id="1138587"/>
    <lineage>
        <taxon>Bacteria</taxon>
        <taxon>Bacillati</taxon>
        <taxon>Actinomycetota</taxon>
        <taxon>Actinomycetes</taxon>
        <taxon>Micrococcales</taxon>
        <taxon>Cellulomonadaceae</taxon>
        <taxon>Paraoerskovia</taxon>
    </lineage>
</organism>
<dbReference type="InterPro" id="IPR027417">
    <property type="entry name" value="P-loop_NTPase"/>
</dbReference>
<dbReference type="EMBL" id="AP027729">
    <property type="protein sequence ID" value="BDZ42522.1"/>
    <property type="molecule type" value="Genomic_DNA"/>
</dbReference>
<keyword evidence="5" id="KW-1278">Translocase</keyword>
<dbReference type="InterPro" id="IPR017871">
    <property type="entry name" value="ABC_transporter-like_CS"/>
</dbReference>
<keyword evidence="11" id="KW-1185">Reference proteome</keyword>
<dbReference type="InterPro" id="IPR018449">
    <property type="entry name" value="NIL_domain"/>
</dbReference>
<feature type="domain" description="ABC transporter" evidence="9">
    <location>
        <begin position="26"/>
        <end position="264"/>
    </location>
</feature>
<evidence type="ECO:0000256" key="8">
    <source>
        <dbReference type="SAM" id="MobiDB-lite"/>
    </source>
</evidence>
<dbReference type="InterPro" id="IPR041701">
    <property type="entry name" value="MetN_ABC"/>
</dbReference>
<dbReference type="Gene3D" id="3.30.70.260">
    <property type="match status" value="1"/>
</dbReference>
<dbReference type="SMART" id="SM00382">
    <property type="entry name" value="AAA"/>
    <property type="match status" value="1"/>
</dbReference>
<dbReference type="PROSITE" id="PS50893">
    <property type="entry name" value="ABC_TRANSPORTER_2"/>
    <property type="match status" value="1"/>
</dbReference>
<evidence type="ECO:0000313" key="11">
    <source>
        <dbReference type="Proteomes" id="UP001321475"/>
    </source>
</evidence>
<feature type="compositionally biased region" description="Basic and acidic residues" evidence="8">
    <location>
        <begin position="373"/>
        <end position="384"/>
    </location>
</feature>
<dbReference type="Gene3D" id="3.40.50.300">
    <property type="entry name" value="P-loop containing nucleotide triphosphate hydrolases"/>
    <property type="match status" value="1"/>
</dbReference>
<evidence type="ECO:0000256" key="1">
    <source>
        <dbReference type="ARBA" id="ARBA00022448"/>
    </source>
</evidence>
<dbReference type="InterPro" id="IPR050086">
    <property type="entry name" value="MetN_ABC_transporter-like"/>
</dbReference>
<keyword evidence="3" id="KW-0547">Nucleotide-binding</keyword>
<sequence length="414" mass="43840">MPAMTSTTDRTDPTAGPGVSAGEPIIRFGDATKVFRSGGEVRAVDGVTLDILAGEIFGVIGYSGAGKSTLVRLINALEIATSGTVEVDGTVLTGLGESRLRPVRSRIGMIFQQFNLMSSRTVASNVAYPLRVAGWPREKRAARVAELLEFVGISDKARAYPARLSGGQKQRVGIARALAANPRILLADESTSALDPETTQEVLALLRRVNRELGITVVIITHEMDVVRTTCDRVAVMEHGKVVEVGDVYRVFAEPGHDVTRRFVATALRDRPSSDVVARLRARHAGRIVTVGVDEAAGSSARLTRTLRAHGVDGTVVYGGITEVAERPYGSLTFELVGDEAAVEAAVDEFRSYTDLVDLGTAAAPREVPSVVRPRDDQAPDGDAHPGGTGEGSVGRPDRRGPDSGPLGGTGTNR</sequence>
<dbReference type="SUPFAM" id="SSF55021">
    <property type="entry name" value="ACT-like"/>
    <property type="match status" value="1"/>
</dbReference>
<accession>A0ABM8G302</accession>
<dbReference type="InterPro" id="IPR045865">
    <property type="entry name" value="ACT-like_dom_sf"/>
</dbReference>
<feature type="region of interest" description="Disordered" evidence="8">
    <location>
        <begin position="1"/>
        <end position="22"/>
    </location>
</feature>
<dbReference type="SUPFAM" id="SSF52540">
    <property type="entry name" value="P-loop containing nucleoside triphosphate hydrolases"/>
    <property type="match status" value="1"/>
</dbReference>
<keyword evidence="2" id="KW-1003">Cell membrane</keyword>